<dbReference type="GO" id="GO:0055129">
    <property type="term" value="P:L-proline biosynthetic process"/>
    <property type="evidence" value="ECO:0007669"/>
    <property type="project" value="UniProtKB-UniPathway"/>
</dbReference>
<dbReference type="PROSITE" id="PS00600">
    <property type="entry name" value="AA_TRANSFER_CLASS_3"/>
    <property type="match status" value="1"/>
</dbReference>
<evidence type="ECO:0000256" key="7">
    <source>
        <dbReference type="ARBA" id="ARBA00022898"/>
    </source>
</evidence>
<evidence type="ECO:0000313" key="11">
    <source>
        <dbReference type="Proteomes" id="UP000326702"/>
    </source>
</evidence>
<comment type="similarity">
    <text evidence="9">Belongs to the class-III pyridoxal-phosphate-dependent aminotransferase family.</text>
</comment>
<dbReference type="InterPro" id="IPR049704">
    <property type="entry name" value="Aminotrans_3_PPA_site"/>
</dbReference>
<comment type="cofactor">
    <cofactor evidence="1">
        <name>pyridoxal 5'-phosphate</name>
        <dbReference type="ChEBI" id="CHEBI:597326"/>
    </cofactor>
</comment>
<keyword evidence="7 9" id="KW-0663">Pyridoxal phosphate</keyword>
<dbReference type="GO" id="GO:0042802">
    <property type="term" value="F:identical protein binding"/>
    <property type="evidence" value="ECO:0007669"/>
    <property type="project" value="TreeGrafter"/>
</dbReference>
<dbReference type="EMBL" id="CP045529">
    <property type="protein sequence ID" value="QFU99369.1"/>
    <property type="molecule type" value="Genomic_DNA"/>
</dbReference>
<organism evidence="10 11">
    <name type="scientific">Luteimicrobium xylanilyticum</name>
    <dbReference type="NCBI Taxonomy" id="1133546"/>
    <lineage>
        <taxon>Bacteria</taxon>
        <taxon>Bacillati</taxon>
        <taxon>Actinomycetota</taxon>
        <taxon>Actinomycetes</taxon>
        <taxon>Micrococcales</taxon>
        <taxon>Luteimicrobium</taxon>
    </lineage>
</organism>
<dbReference type="PIRSF" id="PIRSF000521">
    <property type="entry name" value="Transaminase_4ab_Lys_Orn"/>
    <property type="match status" value="1"/>
</dbReference>
<dbReference type="UniPathway" id="UPA00098">
    <property type="reaction ID" value="UER00358"/>
</dbReference>
<evidence type="ECO:0000256" key="6">
    <source>
        <dbReference type="ARBA" id="ARBA00022679"/>
    </source>
</evidence>
<dbReference type="PANTHER" id="PTHR11986">
    <property type="entry name" value="AMINOTRANSFERASE CLASS III"/>
    <property type="match status" value="1"/>
</dbReference>
<dbReference type="EC" id="2.6.1.13" evidence="3"/>
<accession>A0A5P9QDK7</accession>
<proteinExistence type="inferred from homology"/>
<keyword evidence="5" id="KW-0028">Amino-acid biosynthesis</keyword>
<evidence type="ECO:0000256" key="5">
    <source>
        <dbReference type="ARBA" id="ARBA00022650"/>
    </source>
</evidence>
<dbReference type="GO" id="GO:0004587">
    <property type="term" value="F:ornithine aminotransferase activity"/>
    <property type="evidence" value="ECO:0007669"/>
    <property type="project" value="UniProtKB-EC"/>
</dbReference>
<reference evidence="10 11" key="1">
    <citation type="submission" date="2019-10" db="EMBL/GenBank/DDBJ databases">
        <title>Genome sequence of Luteimicrobium xylanilyticum HY-24.</title>
        <authorList>
            <person name="Kim D.Y."/>
            <person name="Park H.-Y."/>
        </authorList>
    </citation>
    <scope>NUCLEOTIDE SEQUENCE [LARGE SCALE GENOMIC DNA]</scope>
    <source>
        <strain evidence="10 11">HY-24</strain>
    </source>
</reference>
<dbReference type="InterPro" id="IPR005814">
    <property type="entry name" value="Aminotrans_3"/>
</dbReference>
<dbReference type="AlphaFoldDB" id="A0A5P9QDK7"/>
<dbReference type="Pfam" id="PF00202">
    <property type="entry name" value="Aminotran_3"/>
    <property type="match status" value="1"/>
</dbReference>
<keyword evidence="5" id="KW-0641">Proline biosynthesis</keyword>
<evidence type="ECO:0000256" key="9">
    <source>
        <dbReference type="RuleBase" id="RU003560"/>
    </source>
</evidence>
<dbReference type="InterPro" id="IPR015422">
    <property type="entry name" value="PyrdxlP-dep_Trfase_small"/>
</dbReference>
<dbReference type="RefSeq" id="WP_051136261.1">
    <property type="nucleotide sequence ID" value="NZ_BAABIH010000008.1"/>
</dbReference>
<evidence type="ECO:0000256" key="2">
    <source>
        <dbReference type="ARBA" id="ARBA00004998"/>
    </source>
</evidence>
<dbReference type="InterPro" id="IPR050103">
    <property type="entry name" value="Class-III_PLP-dep_AT"/>
</dbReference>
<dbReference type="Gene3D" id="3.90.1150.10">
    <property type="entry name" value="Aspartate Aminotransferase, domain 1"/>
    <property type="match status" value="1"/>
</dbReference>
<dbReference type="InterPro" id="IPR015424">
    <property type="entry name" value="PyrdxlP-dep_Trfase"/>
</dbReference>
<protein>
    <recommendedName>
        <fullName evidence="3">ornithine aminotransferase</fullName>
        <ecNumber evidence="3">2.6.1.13</ecNumber>
    </recommendedName>
    <alternativeName>
        <fullName evidence="8">Ornithine--oxo-acid aminotransferase</fullName>
    </alternativeName>
</protein>
<dbReference type="InterPro" id="IPR010164">
    <property type="entry name" value="Orn_aminotrans"/>
</dbReference>
<evidence type="ECO:0000256" key="3">
    <source>
        <dbReference type="ARBA" id="ARBA00012924"/>
    </source>
</evidence>
<dbReference type="FunFam" id="3.40.640.10:FF:000011">
    <property type="entry name" value="Ornithine aminotransferase"/>
    <property type="match status" value="1"/>
</dbReference>
<keyword evidence="6 10" id="KW-0808">Transferase</keyword>
<name>A0A5P9QDK7_9MICO</name>
<dbReference type="GO" id="GO:0030170">
    <property type="term" value="F:pyridoxal phosphate binding"/>
    <property type="evidence" value="ECO:0007669"/>
    <property type="project" value="InterPro"/>
</dbReference>
<evidence type="ECO:0000256" key="1">
    <source>
        <dbReference type="ARBA" id="ARBA00001933"/>
    </source>
</evidence>
<dbReference type="Gene3D" id="3.40.640.10">
    <property type="entry name" value="Type I PLP-dependent aspartate aminotransferase-like (Major domain)"/>
    <property type="match status" value="1"/>
</dbReference>
<dbReference type="CDD" id="cd00610">
    <property type="entry name" value="OAT_like"/>
    <property type="match status" value="1"/>
</dbReference>
<dbReference type="InterPro" id="IPR015421">
    <property type="entry name" value="PyrdxlP-dep_Trfase_major"/>
</dbReference>
<dbReference type="PANTHER" id="PTHR11986:SF18">
    <property type="entry name" value="ORNITHINE AMINOTRANSFERASE, MITOCHONDRIAL"/>
    <property type="match status" value="1"/>
</dbReference>
<sequence>MSHLAHNYDPLPVDLARADGAWAWDGDGNRYLDLLAGYSALNFGHRHPVLVAAAHRQLDTLTLTSRAFRHVLLEPWADRLAALTATSTVLPMNTGAEAVETAIKTARKWGYDVKGVPEGLATIVVAAGNFHGRTTTIVSFSTDDDARRGFGPYTPGFRVVPYGDAAAVEDAIDETTVAVLLEPIQGEQGVVVPPEDFWPRVRTVCDAHDVLLVADEIQSGLGRTGTTLALDLWGVRADLTTLGKALGGGIVPISAVVGREDVLGVLTPGTHGSTFGGNPLACAVSLAVLDLLETGEYQERAKALGEVLHEELGSMVSDGLLEASRGVGLWAGLDVPLGFADDGAVAGESPGRALCEALLARGVLAKEAHGRTVRLAPPLVIEEDDLRWGLTQLRTALTVS</sequence>
<dbReference type="OrthoDB" id="9801052at2"/>
<dbReference type="NCBIfam" id="TIGR01885">
    <property type="entry name" value="Orn_aminotrans"/>
    <property type="match status" value="1"/>
</dbReference>
<gene>
    <name evidence="10" type="ORF">KDY119_02899</name>
</gene>
<comment type="pathway">
    <text evidence="2">Amino-acid biosynthesis; L-proline biosynthesis; L-glutamate 5-semialdehyde from L-ornithine: step 1/1.</text>
</comment>
<keyword evidence="11" id="KW-1185">Reference proteome</keyword>
<evidence type="ECO:0000256" key="4">
    <source>
        <dbReference type="ARBA" id="ARBA00022576"/>
    </source>
</evidence>
<dbReference type="KEGG" id="lxl:KDY119_02899"/>
<dbReference type="Proteomes" id="UP000326702">
    <property type="component" value="Chromosome"/>
</dbReference>
<keyword evidence="4 10" id="KW-0032">Aminotransferase</keyword>
<evidence type="ECO:0000313" key="10">
    <source>
        <dbReference type="EMBL" id="QFU99369.1"/>
    </source>
</evidence>
<dbReference type="SUPFAM" id="SSF53383">
    <property type="entry name" value="PLP-dependent transferases"/>
    <property type="match status" value="1"/>
</dbReference>
<evidence type="ECO:0000256" key="8">
    <source>
        <dbReference type="ARBA" id="ARBA00030587"/>
    </source>
</evidence>